<gene>
    <name evidence="2" type="ORF">WHR41_09577</name>
</gene>
<feature type="region of interest" description="Disordered" evidence="1">
    <location>
        <begin position="136"/>
        <end position="160"/>
    </location>
</feature>
<organism evidence="2 3">
    <name type="scientific">Cladosporium halotolerans</name>
    <dbReference type="NCBI Taxonomy" id="1052096"/>
    <lineage>
        <taxon>Eukaryota</taxon>
        <taxon>Fungi</taxon>
        <taxon>Dikarya</taxon>
        <taxon>Ascomycota</taxon>
        <taxon>Pezizomycotina</taxon>
        <taxon>Dothideomycetes</taxon>
        <taxon>Dothideomycetidae</taxon>
        <taxon>Cladosporiales</taxon>
        <taxon>Cladosporiaceae</taxon>
        <taxon>Cladosporium</taxon>
    </lineage>
</organism>
<dbReference type="EMBL" id="JAAQHG020000119">
    <property type="protein sequence ID" value="KAL1581858.1"/>
    <property type="molecule type" value="Genomic_DNA"/>
</dbReference>
<accession>A0AB34K9Q6</accession>
<sequence length="184" mass="20756">MAYREQVDLMYRGGAETVNKAHFTLLYSRAHNIALTSRNIRSGWSKTGIFPFNPRKVFDSMQQAPVNPAPAEIAATVPTQPALSPASLKTPTNTISLAALQSKLQERPENVAHVDPYLQKILNAAKRAFAERELLKDENDAPMQQNNEKKARKHANERKIGNKVMTFEDIVEARKMWERAEADK</sequence>
<dbReference type="AlphaFoldDB" id="A0AB34K9Q6"/>
<dbReference type="RefSeq" id="XP_069224966.1">
    <property type="nucleotide sequence ID" value="XM_069378180.1"/>
</dbReference>
<evidence type="ECO:0000313" key="2">
    <source>
        <dbReference type="EMBL" id="KAL1581858.1"/>
    </source>
</evidence>
<comment type="caution">
    <text evidence="2">The sequence shown here is derived from an EMBL/GenBank/DDBJ whole genome shotgun (WGS) entry which is preliminary data.</text>
</comment>
<evidence type="ECO:0000256" key="1">
    <source>
        <dbReference type="SAM" id="MobiDB-lite"/>
    </source>
</evidence>
<keyword evidence="3" id="KW-1185">Reference proteome</keyword>
<evidence type="ECO:0000313" key="3">
    <source>
        <dbReference type="Proteomes" id="UP000803884"/>
    </source>
</evidence>
<dbReference type="Proteomes" id="UP000803884">
    <property type="component" value="Unassembled WGS sequence"/>
</dbReference>
<reference evidence="2 3" key="1">
    <citation type="journal article" date="2020" name="Microbiol. Resour. Announc.">
        <title>Draft Genome Sequence of a Cladosporium Species Isolated from the Mesophotic Ascidian Didemnum maculosum.</title>
        <authorList>
            <person name="Gioti A."/>
            <person name="Siaperas R."/>
            <person name="Nikolaivits E."/>
            <person name="Le Goff G."/>
            <person name="Ouazzani J."/>
            <person name="Kotoulas G."/>
            <person name="Topakas E."/>
        </authorList>
    </citation>
    <scope>NUCLEOTIDE SEQUENCE [LARGE SCALE GENOMIC DNA]</scope>
    <source>
        <strain evidence="2 3">TM138-S3</strain>
    </source>
</reference>
<name>A0AB34K9Q6_9PEZI</name>
<proteinExistence type="predicted"/>
<dbReference type="GeneID" id="96011018"/>
<protein>
    <submittedName>
        <fullName evidence="2">Uncharacterized protein</fullName>
    </submittedName>
</protein>